<sequence length="388" mass="41747">MATGRSRAALASLAAALVTAFLLLPVSPSAAAAPAGGASGQEHARTRAAMERAVRDGAPGVLVTAADGEGRWAGTAGIADRDTKRPPHPADHFRIGSITKTFTATLVLQLEAEGRLSIDDTVETWLPGVVRGHGNDGRRITVRQLLNHTSGLYNYLNDPALHQIGPIWLKHLHETWTPEELLAVAMSKRPSAAPGERFVYSNTNYLLAALIVEKITGHSYEHELHRRIITPLRLRGTSSPGTRETLPHPSGRAYSTAQIQAPLPGVDVTEFNPSPLRASGEIISTADDLNHFYSALLDGRLLPQAQLREMTTTISVGADAYGLGLFRMTTSCGTELWGQRGGGYGFEALTVSTRDTRHRMTLYFNTDHLALQGAAARGIADAEFCQHS</sequence>
<reference evidence="3 4" key="1">
    <citation type="submission" date="2022-10" db="EMBL/GenBank/DDBJ databases">
        <title>Draft genome sequence of Streptomyces sp. YSPA8.</title>
        <authorList>
            <person name="Moriuchi R."/>
            <person name="Dohra H."/>
            <person name="Yamamura H."/>
            <person name="Kodani S."/>
        </authorList>
    </citation>
    <scope>NUCLEOTIDE SEQUENCE [LARGE SCALE GENOMIC DNA]</scope>
    <source>
        <strain evidence="3 4">YSPA8</strain>
    </source>
</reference>
<dbReference type="Pfam" id="PF00144">
    <property type="entry name" value="Beta-lactamase"/>
    <property type="match status" value="1"/>
</dbReference>
<name>A0ABQ5NYD4_9ACTN</name>
<keyword evidence="3" id="KW-0378">Hydrolase</keyword>
<dbReference type="SUPFAM" id="SSF56601">
    <property type="entry name" value="beta-lactamase/transpeptidase-like"/>
    <property type="match status" value="1"/>
</dbReference>
<proteinExistence type="predicted"/>
<evidence type="ECO:0000313" key="3">
    <source>
        <dbReference type="EMBL" id="GLF95195.1"/>
    </source>
</evidence>
<feature type="chain" id="PRO_5046103267" evidence="1">
    <location>
        <begin position="33"/>
        <end position="388"/>
    </location>
</feature>
<dbReference type="Gene3D" id="3.40.710.10">
    <property type="entry name" value="DD-peptidase/beta-lactamase superfamily"/>
    <property type="match status" value="1"/>
</dbReference>
<organism evidence="3 4">
    <name type="scientific">Streptomyces yaizuensis</name>
    <dbReference type="NCBI Taxonomy" id="2989713"/>
    <lineage>
        <taxon>Bacteria</taxon>
        <taxon>Bacillati</taxon>
        <taxon>Actinomycetota</taxon>
        <taxon>Actinomycetes</taxon>
        <taxon>Kitasatosporales</taxon>
        <taxon>Streptomycetaceae</taxon>
        <taxon>Streptomyces</taxon>
    </lineage>
</organism>
<feature type="domain" description="Beta-lactamase-related" evidence="2">
    <location>
        <begin position="52"/>
        <end position="381"/>
    </location>
</feature>
<dbReference type="PANTHER" id="PTHR46825:SF7">
    <property type="entry name" value="D-ALANYL-D-ALANINE CARBOXYPEPTIDASE"/>
    <property type="match status" value="1"/>
</dbReference>
<dbReference type="Proteomes" id="UP001291653">
    <property type="component" value="Unassembled WGS sequence"/>
</dbReference>
<dbReference type="InterPro" id="IPR001466">
    <property type="entry name" value="Beta-lactam-related"/>
</dbReference>
<dbReference type="PANTHER" id="PTHR46825">
    <property type="entry name" value="D-ALANYL-D-ALANINE-CARBOXYPEPTIDASE/ENDOPEPTIDASE AMPH"/>
    <property type="match status" value="1"/>
</dbReference>
<keyword evidence="4" id="KW-1185">Reference proteome</keyword>
<evidence type="ECO:0000313" key="4">
    <source>
        <dbReference type="Proteomes" id="UP001291653"/>
    </source>
</evidence>
<accession>A0ABQ5NYD4</accession>
<gene>
    <name evidence="3" type="ORF">SYYSPA8_12880</name>
</gene>
<dbReference type="EMBL" id="BSBI01000004">
    <property type="protein sequence ID" value="GLF95195.1"/>
    <property type="molecule type" value="Genomic_DNA"/>
</dbReference>
<feature type="signal peptide" evidence="1">
    <location>
        <begin position="1"/>
        <end position="32"/>
    </location>
</feature>
<keyword evidence="1" id="KW-0732">Signal</keyword>
<evidence type="ECO:0000259" key="2">
    <source>
        <dbReference type="Pfam" id="PF00144"/>
    </source>
</evidence>
<dbReference type="GO" id="GO:0016787">
    <property type="term" value="F:hydrolase activity"/>
    <property type="evidence" value="ECO:0007669"/>
    <property type="project" value="UniProtKB-KW"/>
</dbReference>
<comment type="caution">
    <text evidence="3">The sequence shown here is derived from an EMBL/GenBank/DDBJ whole genome shotgun (WGS) entry which is preliminary data.</text>
</comment>
<dbReference type="InterPro" id="IPR012338">
    <property type="entry name" value="Beta-lactam/transpept-like"/>
</dbReference>
<dbReference type="RefSeq" id="WP_323447252.1">
    <property type="nucleotide sequence ID" value="NZ_BSBI01000004.1"/>
</dbReference>
<evidence type="ECO:0000256" key="1">
    <source>
        <dbReference type="SAM" id="SignalP"/>
    </source>
</evidence>
<protein>
    <submittedName>
        <fullName evidence="3">Serine hydrolase</fullName>
    </submittedName>
</protein>
<dbReference type="InterPro" id="IPR050491">
    <property type="entry name" value="AmpC-like"/>
</dbReference>